<dbReference type="EC" id="2.1.1.228" evidence="5 15"/>
<evidence type="ECO:0000256" key="13">
    <source>
        <dbReference type="ARBA" id="ARBA00033392"/>
    </source>
</evidence>
<dbReference type="InterPro" id="IPR029026">
    <property type="entry name" value="tRNA_m1G_MTases_N"/>
</dbReference>
<evidence type="ECO:0000259" key="18">
    <source>
        <dbReference type="Pfam" id="PF01746"/>
    </source>
</evidence>
<evidence type="ECO:0000256" key="10">
    <source>
        <dbReference type="ARBA" id="ARBA00022691"/>
    </source>
</evidence>
<feature type="domain" description="tRNA methyltransferase TRMD/TRM10-type" evidence="18">
    <location>
        <begin position="4"/>
        <end position="226"/>
    </location>
</feature>
<feature type="binding site" evidence="15">
    <location>
        <begin position="135"/>
        <end position="140"/>
    </location>
    <ligand>
        <name>S-adenosyl-L-methionine</name>
        <dbReference type="ChEBI" id="CHEBI:59789"/>
    </ligand>
</feature>
<evidence type="ECO:0000256" key="15">
    <source>
        <dbReference type="HAMAP-Rule" id="MF_00605"/>
    </source>
</evidence>
<evidence type="ECO:0000256" key="9">
    <source>
        <dbReference type="ARBA" id="ARBA00022679"/>
    </source>
</evidence>
<dbReference type="InterPro" id="IPR016009">
    <property type="entry name" value="tRNA_MeTrfase_TRMD/TRM10"/>
</dbReference>
<dbReference type="GO" id="GO:0032259">
    <property type="term" value="P:methylation"/>
    <property type="evidence" value="ECO:0007669"/>
    <property type="project" value="UniProtKB-KW"/>
</dbReference>
<dbReference type="InterPro" id="IPR002649">
    <property type="entry name" value="tRNA_m1G_MeTrfase_TrmD"/>
</dbReference>
<dbReference type="InterPro" id="IPR023148">
    <property type="entry name" value="tRNA_m1G_MeTrfase_C_sf"/>
</dbReference>
<comment type="subcellular location">
    <subcellularLocation>
        <location evidence="2 15 16">Cytoplasm</location>
    </subcellularLocation>
</comment>
<keyword evidence="7 15" id="KW-0963">Cytoplasm</keyword>
<comment type="subunit">
    <text evidence="4 15 16">Homodimer.</text>
</comment>
<keyword evidence="9 15" id="KW-0808">Transferase</keyword>
<comment type="catalytic activity">
    <reaction evidence="14 15 16">
        <text>guanosine(37) in tRNA + S-adenosyl-L-methionine = N(1)-methylguanosine(37) in tRNA + S-adenosyl-L-homocysteine + H(+)</text>
        <dbReference type="Rhea" id="RHEA:36899"/>
        <dbReference type="Rhea" id="RHEA-COMP:10145"/>
        <dbReference type="Rhea" id="RHEA-COMP:10147"/>
        <dbReference type="ChEBI" id="CHEBI:15378"/>
        <dbReference type="ChEBI" id="CHEBI:57856"/>
        <dbReference type="ChEBI" id="CHEBI:59789"/>
        <dbReference type="ChEBI" id="CHEBI:73542"/>
        <dbReference type="ChEBI" id="CHEBI:74269"/>
        <dbReference type="EC" id="2.1.1.228"/>
    </reaction>
</comment>
<dbReference type="Pfam" id="PF01746">
    <property type="entry name" value="tRNA_m1G_MT"/>
    <property type="match status" value="1"/>
</dbReference>
<keyword evidence="8 15" id="KW-0489">Methyltransferase</keyword>
<feature type="binding site" evidence="15">
    <location>
        <position position="115"/>
    </location>
    <ligand>
        <name>S-adenosyl-L-methionine</name>
        <dbReference type="ChEBI" id="CHEBI:59789"/>
    </ligand>
</feature>
<keyword evidence="11 15" id="KW-0819">tRNA processing</keyword>
<evidence type="ECO:0000256" key="11">
    <source>
        <dbReference type="ARBA" id="ARBA00022694"/>
    </source>
</evidence>
<keyword evidence="10 15" id="KW-0949">S-adenosyl-L-methionine</keyword>
<evidence type="ECO:0000256" key="16">
    <source>
        <dbReference type="RuleBase" id="RU003464"/>
    </source>
</evidence>
<comment type="function">
    <text evidence="1 15 16">Specifically methylates guanosine-37 in various tRNAs.</text>
</comment>
<evidence type="ECO:0000256" key="1">
    <source>
        <dbReference type="ARBA" id="ARBA00002634"/>
    </source>
</evidence>
<gene>
    <name evidence="15 19" type="primary">trmD</name>
    <name evidence="19" type="ORF">NSPWAT_2193</name>
</gene>
<dbReference type="CDD" id="cd18080">
    <property type="entry name" value="TrmD-like"/>
    <property type="match status" value="1"/>
</dbReference>
<dbReference type="PANTHER" id="PTHR46417">
    <property type="entry name" value="TRNA (GUANINE-N(1)-)-METHYLTRANSFERASE"/>
    <property type="match status" value="1"/>
</dbReference>
<dbReference type="PANTHER" id="PTHR46417:SF1">
    <property type="entry name" value="TRNA (GUANINE-N(1)-)-METHYLTRANSFERASE"/>
    <property type="match status" value="1"/>
</dbReference>
<evidence type="ECO:0000256" key="8">
    <source>
        <dbReference type="ARBA" id="ARBA00022603"/>
    </source>
</evidence>
<feature type="region of interest" description="Disordered" evidence="17">
    <location>
        <begin position="211"/>
        <end position="235"/>
    </location>
</feature>
<evidence type="ECO:0000256" key="3">
    <source>
        <dbReference type="ARBA" id="ARBA00007630"/>
    </source>
</evidence>
<evidence type="ECO:0000256" key="5">
    <source>
        <dbReference type="ARBA" id="ARBA00012807"/>
    </source>
</evidence>
<evidence type="ECO:0000256" key="12">
    <source>
        <dbReference type="ARBA" id="ARBA00029736"/>
    </source>
</evidence>
<dbReference type="InterPro" id="IPR029028">
    <property type="entry name" value="Alpha/beta_knot_MTases"/>
</dbReference>
<evidence type="ECO:0000313" key="20">
    <source>
        <dbReference type="Proteomes" id="UP001157733"/>
    </source>
</evidence>
<evidence type="ECO:0000256" key="6">
    <source>
        <dbReference type="ARBA" id="ARBA00014679"/>
    </source>
</evidence>
<proteinExistence type="inferred from homology"/>
<name>A0ABN8W241_9BACT</name>
<organism evidence="19 20">
    <name type="scientific">Nitrospina watsonii</name>
    <dbReference type="NCBI Taxonomy" id="1323948"/>
    <lineage>
        <taxon>Bacteria</taxon>
        <taxon>Pseudomonadati</taxon>
        <taxon>Nitrospinota/Tectimicrobiota group</taxon>
        <taxon>Nitrospinota</taxon>
        <taxon>Nitrospinia</taxon>
        <taxon>Nitrospinales</taxon>
        <taxon>Nitrospinaceae</taxon>
        <taxon>Nitrospina</taxon>
    </lineage>
</organism>
<dbReference type="SUPFAM" id="SSF75217">
    <property type="entry name" value="alpha/beta knot"/>
    <property type="match status" value="1"/>
</dbReference>
<dbReference type="HAMAP" id="MF_00605">
    <property type="entry name" value="TrmD"/>
    <property type="match status" value="1"/>
</dbReference>
<sequence length="235" mass="26015">MKTIRFDIITIFPGMFASPFNESILKRAQEQGLVHIAVHDLRAYTLDKHNRVDDYPFGGGAGMVMGVEPIDRAVEAVKQQAPAAHTILLSPAGKPFDQAKAWQLAQKESIALICGRYEGVDERVREAVVDEDLSVGDYVLSGGEIPAMVLVEAVSRLVPGVIGDETCLDEESFSKGLLEYPQYTRPRDYKGWTVPDVLTSGDHKKIRAWQQDEALKKTRKNRPDLLGGKPQGEPE</sequence>
<dbReference type="NCBIfam" id="NF000648">
    <property type="entry name" value="PRK00026.1"/>
    <property type="match status" value="1"/>
</dbReference>
<dbReference type="GO" id="GO:0052906">
    <property type="term" value="F:tRNA (guanine(37)-N1)-methyltransferase activity"/>
    <property type="evidence" value="ECO:0007669"/>
    <property type="project" value="UniProtKB-EC"/>
</dbReference>
<evidence type="ECO:0000313" key="19">
    <source>
        <dbReference type="EMBL" id="CAI2719049.1"/>
    </source>
</evidence>
<dbReference type="NCBIfam" id="TIGR00088">
    <property type="entry name" value="trmD"/>
    <property type="match status" value="1"/>
</dbReference>
<evidence type="ECO:0000256" key="14">
    <source>
        <dbReference type="ARBA" id="ARBA00047783"/>
    </source>
</evidence>
<accession>A0ABN8W241</accession>
<dbReference type="Gene3D" id="1.10.1270.20">
    <property type="entry name" value="tRNA(m1g37)methyltransferase, domain 2"/>
    <property type="match status" value="1"/>
</dbReference>
<evidence type="ECO:0000256" key="17">
    <source>
        <dbReference type="SAM" id="MobiDB-lite"/>
    </source>
</evidence>
<comment type="similarity">
    <text evidence="3 15 16">Belongs to the RNA methyltransferase TrmD family.</text>
</comment>
<evidence type="ECO:0000256" key="2">
    <source>
        <dbReference type="ARBA" id="ARBA00004496"/>
    </source>
</evidence>
<dbReference type="PIRSF" id="PIRSF000386">
    <property type="entry name" value="tRNA_mtase"/>
    <property type="match status" value="1"/>
</dbReference>
<protein>
    <recommendedName>
        <fullName evidence="6 15">tRNA (guanine-N(1)-)-methyltransferase</fullName>
        <ecNumber evidence="5 15">2.1.1.228</ecNumber>
    </recommendedName>
    <alternativeName>
        <fullName evidence="12 15">M1G-methyltransferase</fullName>
    </alternativeName>
    <alternativeName>
        <fullName evidence="13 15">tRNA [GM37] methyltransferase</fullName>
    </alternativeName>
</protein>
<dbReference type="Gene3D" id="3.40.1280.10">
    <property type="match status" value="1"/>
</dbReference>
<dbReference type="EMBL" id="OX336137">
    <property type="protein sequence ID" value="CAI2719049.1"/>
    <property type="molecule type" value="Genomic_DNA"/>
</dbReference>
<reference evidence="19 20" key="1">
    <citation type="submission" date="2022-09" db="EMBL/GenBank/DDBJ databases">
        <authorList>
            <person name="Kop L."/>
        </authorList>
    </citation>
    <scope>NUCLEOTIDE SEQUENCE [LARGE SCALE GENOMIC DNA]</scope>
    <source>
        <strain evidence="19 20">347</strain>
    </source>
</reference>
<evidence type="ECO:0000256" key="7">
    <source>
        <dbReference type="ARBA" id="ARBA00022490"/>
    </source>
</evidence>
<keyword evidence="20" id="KW-1185">Reference proteome</keyword>
<dbReference type="Proteomes" id="UP001157733">
    <property type="component" value="Chromosome"/>
</dbReference>
<evidence type="ECO:0000256" key="4">
    <source>
        <dbReference type="ARBA" id="ARBA00011738"/>
    </source>
</evidence>